<dbReference type="Pfam" id="PF03745">
    <property type="entry name" value="DUF309"/>
    <property type="match status" value="1"/>
</dbReference>
<dbReference type="Proteomes" id="UP000593802">
    <property type="component" value="Chromosome"/>
</dbReference>
<proteinExistence type="predicted"/>
<dbReference type="SUPFAM" id="SSF140663">
    <property type="entry name" value="TTHA0068-like"/>
    <property type="match status" value="1"/>
</dbReference>
<accession>A0A7I8DDB1</accession>
<evidence type="ECO:0000313" key="1">
    <source>
        <dbReference type="EMBL" id="BCJ88104.1"/>
    </source>
</evidence>
<dbReference type="InterPro" id="IPR005500">
    <property type="entry name" value="DUF309"/>
</dbReference>
<protein>
    <recommendedName>
        <fullName evidence="3">DUF309 domain-containing protein</fullName>
    </recommendedName>
</protein>
<reference evidence="1 2" key="1">
    <citation type="submission" date="2020-08" db="EMBL/GenBank/DDBJ databases">
        <title>Complete Genome Sequence of Effusibacillus dendaii Strain skT53, Isolated from Farmland soil.</title>
        <authorList>
            <person name="Konishi T."/>
            <person name="Kawasaki H."/>
        </authorList>
    </citation>
    <scope>NUCLEOTIDE SEQUENCE [LARGE SCALE GENOMIC DNA]</scope>
    <source>
        <strain evidence="2">skT53</strain>
    </source>
</reference>
<dbReference type="InterPro" id="IPR023203">
    <property type="entry name" value="TTHA0068_sf"/>
</dbReference>
<organism evidence="1 2">
    <name type="scientific">Effusibacillus dendaii</name>
    <dbReference type="NCBI Taxonomy" id="2743772"/>
    <lineage>
        <taxon>Bacteria</taxon>
        <taxon>Bacillati</taxon>
        <taxon>Bacillota</taxon>
        <taxon>Bacilli</taxon>
        <taxon>Bacillales</taxon>
        <taxon>Alicyclobacillaceae</taxon>
        <taxon>Effusibacillus</taxon>
    </lineage>
</organism>
<evidence type="ECO:0008006" key="3">
    <source>
        <dbReference type="Google" id="ProtNLM"/>
    </source>
</evidence>
<dbReference type="EMBL" id="AP023366">
    <property type="protein sequence ID" value="BCJ88104.1"/>
    <property type="molecule type" value="Genomic_DNA"/>
</dbReference>
<dbReference type="KEGG" id="eff:skT53_30890"/>
<dbReference type="Gene3D" id="1.10.3450.10">
    <property type="entry name" value="TTHA0068-like"/>
    <property type="match status" value="1"/>
</dbReference>
<name>A0A7I8DDB1_9BACL</name>
<dbReference type="AlphaFoldDB" id="A0A7I8DDB1"/>
<gene>
    <name evidence="1" type="ORF">skT53_30890</name>
</gene>
<sequence>MNLEGAFILPERVPSFSFIINIGELVKGVWKMNEVTKRFLRLFNDEQDFYECHEIFEEAWKRSQDPVEAQFYKALVQVATAQFKLKKGVLRGVRKLYEYAYPSLQSLPDKLQGVDLAKLRQDFQALVDGLPSEHYIGEDDYEKYGLRLLKIHKIT</sequence>
<keyword evidence="2" id="KW-1185">Reference proteome</keyword>
<evidence type="ECO:0000313" key="2">
    <source>
        <dbReference type="Proteomes" id="UP000593802"/>
    </source>
</evidence>